<evidence type="ECO:0000313" key="5">
    <source>
        <dbReference type="Proteomes" id="UP000076532"/>
    </source>
</evidence>
<feature type="region of interest" description="Disordered" evidence="1">
    <location>
        <begin position="1108"/>
        <end position="1151"/>
    </location>
</feature>
<dbReference type="PANTHER" id="PTHR46791:SF5">
    <property type="entry name" value="CLR5 DOMAIN-CONTAINING PROTEIN-RELATED"/>
    <property type="match status" value="1"/>
</dbReference>
<protein>
    <submittedName>
        <fullName evidence="4">Uncharacterized protein</fullName>
    </submittedName>
</protein>
<keyword evidence="5" id="KW-1185">Reference proteome</keyword>
<dbReference type="Proteomes" id="UP000076532">
    <property type="component" value="Unassembled WGS sequence"/>
</dbReference>
<accession>A0A166JKU1</accession>
<dbReference type="InterPro" id="IPR036397">
    <property type="entry name" value="RNaseH_sf"/>
</dbReference>
<gene>
    <name evidence="4" type="ORF">FIBSPDRAFT_891571</name>
</gene>
<reference evidence="4 5" key="1">
    <citation type="journal article" date="2016" name="Mol. Biol. Evol.">
        <title>Comparative Genomics of Early-Diverging Mushroom-Forming Fungi Provides Insights into the Origins of Lignocellulose Decay Capabilities.</title>
        <authorList>
            <person name="Nagy L.G."/>
            <person name="Riley R."/>
            <person name="Tritt A."/>
            <person name="Adam C."/>
            <person name="Daum C."/>
            <person name="Floudas D."/>
            <person name="Sun H."/>
            <person name="Yadav J.S."/>
            <person name="Pangilinan J."/>
            <person name="Larsson K.H."/>
            <person name="Matsuura K."/>
            <person name="Barry K."/>
            <person name="Labutti K."/>
            <person name="Kuo R."/>
            <person name="Ohm R.A."/>
            <person name="Bhattacharya S.S."/>
            <person name="Shirouzu T."/>
            <person name="Yoshinaga Y."/>
            <person name="Martin F.M."/>
            <person name="Grigoriev I.V."/>
            <person name="Hibbett D.S."/>
        </authorList>
    </citation>
    <scope>NUCLEOTIDE SEQUENCE [LARGE SCALE GENOMIC DNA]</scope>
    <source>
        <strain evidence="4 5">CBS 109695</strain>
    </source>
</reference>
<evidence type="ECO:0000313" key="4">
    <source>
        <dbReference type="EMBL" id="KZP20971.1"/>
    </source>
</evidence>
<proteinExistence type="predicted"/>
<dbReference type="Gene3D" id="3.30.420.10">
    <property type="entry name" value="Ribonuclease H-like superfamily/Ribonuclease H"/>
    <property type="match status" value="1"/>
</dbReference>
<evidence type="ECO:0000259" key="3">
    <source>
        <dbReference type="Pfam" id="PF24764"/>
    </source>
</evidence>
<dbReference type="Pfam" id="PF24764">
    <property type="entry name" value="rva_4"/>
    <property type="match status" value="1"/>
</dbReference>
<dbReference type="Pfam" id="PF18758">
    <property type="entry name" value="KDZ"/>
    <property type="match status" value="1"/>
</dbReference>
<evidence type="ECO:0000259" key="2">
    <source>
        <dbReference type="Pfam" id="PF18803"/>
    </source>
</evidence>
<dbReference type="InterPro" id="IPR040521">
    <property type="entry name" value="KDZ"/>
</dbReference>
<feature type="region of interest" description="Disordered" evidence="1">
    <location>
        <begin position="900"/>
        <end position="922"/>
    </location>
</feature>
<dbReference type="Pfam" id="PF18803">
    <property type="entry name" value="CxC2"/>
    <property type="match status" value="1"/>
</dbReference>
<feature type="domain" description="CxC2-like cysteine cluster KDZ transposase-associated" evidence="2">
    <location>
        <begin position="214"/>
        <end position="321"/>
    </location>
</feature>
<evidence type="ECO:0000256" key="1">
    <source>
        <dbReference type="SAM" id="MobiDB-lite"/>
    </source>
</evidence>
<dbReference type="PANTHER" id="PTHR46791">
    <property type="entry name" value="EXPRESSED PROTEIN"/>
    <property type="match status" value="1"/>
</dbReference>
<feature type="region of interest" description="Disordered" evidence="1">
    <location>
        <begin position="53"/>
        <end position="99"/>
    </location>
</feature>
<sequence>MPQPKGKRRAAAAFDWHDIEDDRSIDCQEPRTTRFRHTGYNLDATGNSSYATTYLTAPASPDKRPAHSSGLIDEEDMDSLPQLQDCPDLDDDDNDNRKGDAELDLQYQCHISQLSDADAPRRKLRTTADNPTQKWLDDNHDMFLRELLRWDGRGDYMHTLKCPACGDTADPTMWCHDCYEGSLICVNCAVATHAVHPTHRVERWNTSHFEPTTLKALGLHIQLGHSVGEHCINPIPTAGDDFVIVDTNGIHQVALDYCGCASAKVVTVQLLRARLYPATVQAPKTATTFNMLEFFHLLTFQSKALAFEFYYTLARRTDNTGTLHIPDHYDEFLRMICQWRNLKMLKRAGCGHDPSGVAGTKEGECAVLCPACPQPGKNLPPDWREAPENTRFIFELLLAVDANFHMHSTCVKHHMVGDANTSRFANLAASGIGTVDCTWHMMKCPTSVGELQKGERYANMDYLFFSSTSQQDYVHLVMSYDIVCQWSVHLWGRMLDMPGYVHIDREDKQFVFLIPKFHLPAHVERWRGPGTLIIALMIWVSDSDSPENSGSGEIQTLLEILLLVRYNMMGHRNRLYLLLWAPNPNLDSRFGFYGKFRSWSTEWMGPASYRETIDDHFGDWNWQRIVGLGRMLLQKLKLAGECCDEHVEDFHDFTTTLPANNVLDWASAVEGWEKQNEQDTEDLQSDATAPLHEQVTPGLFISMGLELEAQQIRLKADTKALDASATTLQLAKMQEHKNGLYRKLKTWTDIQQLYMPEVFVLRAREERAGAESTREVPSHDIALHLPSSLPLRTPASQKLVEYEFRLRMAQAFEALEEIRQHLRLRTHMYRYKDRHVVGQRANTRSHNLLSRVQTKVDASATKYTCARNALATLASRTGAVGWDTQLQELSDEDIRAFTDDSEKERECKGRKTAQGKRGNTAQKKAQALGEGHKTLSWIWKVVGVRDEGNDEGVQEALRIEWCRARAHVMRWSEEVLLLREEMRRVQGFSRWQADWWAGQTRCLTDLPPEDAEGILSYRTNERRGNMEVGIREGRPKEVIEGNRLIGNSTPRKSMGNHNQSKWAHSARPIVPLCQSIVAACGSGLEPVFFIFKPPLSLILTAAPQARHIPKKASRMQKCSFSNRGHPRARQSQNNIRHSPHFTPSRINSGIGPPQLPVTGAKLRGCLTAELQAELQAVVPAGKCVVRVSIWPSLAPKLIRLDNKNSLRNIQMGGPDEEGGRARVQHGHNDSLASECGPWGANTERPRARCDMPPAGKTHAVRSRAQGASASESVVGAGSIGVIYRSVPTLYSGYDTTISFAMSPGHCTHSSVTQSASGYTSETYFYLLVQQSCTATAFLLVNIPHCAAAPMRWSATWMMCATAQVTAQIVTSRQMGSFPKRLSKWDLSVTADCKHAAQCGAKWSLLNPRGMIQKTMECGRNGKNRENNEYGDTWWRATRDTDGPSLVVATRQHRGKPGRPRLAIDSTFLHAVLALRGTTGLAPVFNCHPRTIRRRALELGLVEAAQPVCRQTAQVDGGVRLEYNMTEQRDPPALDDAALDAMVSDILTVFPTLGRTMLAGYMTSTGHRVPRHRLQDSYLRVHGTAAAFSNRATHRRLICFKIILHCFIDGKSHMITGLHANNNNRAETIFQLFREAIEMHGIPSRVRGDHGTENLVVVKYMEDTRGYDRGSYIWGQYVNSPVITQFCKLTSDYRSVHNTHIEHLWYNIMSGFGQSGRTRFWSWKHTMASSLTSLPTYGSSTTSSLPPLNRTHKNGLVSGITIRCKSKANVDAPPSTCSHSVFSRTAFTSVGGSSGLV</sequence>
<feature type="region of interest" description="Disordered" evidence="1">
    <location>
        <begin position="1213"/>
        <end position="1237"/>
    </location>
</feature>
<dbReference type="InterPro" id="IPR041457">
    <property type="entry name" value="CxC2_KDZ-assoc"/>
</dbReference>
<feature type="domain" description="Integrase core" evidence="3">
    <location>
        <begin position="1592"/>
        <end position="1683"/>
    </location>
</feature>
<dbReference type="InterPro" id="IPR058913">
    <property type="entry name" value="Integrase_dom_put"/>
</dbReference>
<feature type="compositionally biased region" description="Basic and acidic residues" evidence="1">
    <location>
        <begin position="900"/>
        <end position="909"/>
    </location>
</feature>
<dbReference type="EMBL" id="KV417551">
    <property type="protein sequence ID" value="KZP20971.1"/>
    <property type="molecule type" value="Genomic_DNA"/>
</dbReference>
<name>A0A166JKU1_9AGAM</name>
<dbReference type="OrthoDB" id="3257768at2759"/>
<dbReference type="STRING" id="436010.A0A166JKU1"/>
<dbReference type="GO" id="GO:0003676">
    <property type="term" value="F:nucleic acid binding"/>
    <property type="evidence" value="ECO:0007669"/>
    <property type="project" value="InterPro"/>
</dbReference>
<organism evidence="4 5">
    <name type="scientific">Athelia psychrophila</name>
    <dbReference type="NCBI Taxonomy" id="1759441"/>
    <lineage>
        <taxon>Eukaryota</taxon>
        <taxon>Fungi</taxon>
        <taxon>Dikarya</taxon>
        <taxon>Basidiomycota</taxon>
        <taxon>Agaricomycotina</taxon>
        <taxon>Agaricomycetes</taxon>
        <taxon>Agaricomycetidae</taxon>
        <taxon>Atheliales</taxon>
        <taxon>Atheliaceae</taxon>
        <taxon>Athelia</taxon>
    </lineage>
</organism>